<reference evidence="1" key="1">
    <citation type="submission" date="2021-04" db="EMBL/GenBank/DDBJ databases">
        <title>First draft genome resource for Brassicaceae pathogens Fusarium oxysporum f. sp. raphani and Fusarium oxysporum f. sp. rapae.</title>
        <authorList>
            <person name="Asai S."/>
        </authorList>
    </citation>
    <scope>NUCLEOTIDE SEQUENCE</scope>
    <source>
        <strain evidence="1">Tf1262</strain>
    </source>
</reference>
<organism evidence="1 2">
    <name type="scientific">Fusarium oxysporum f. sp. raphani</name>
    <dbReference type="NCBI Taxonomy" id="96318"/>
    <lineage>
        <taxon>Eukaryota</taxon>
        <taxon>Fungi</taxon>
        <taxon>Dikarya</taxon>
        <taxon>Ascomycota</taxon>
        <taxon>Pezizomycotina</taxon>
        <taxon>Sordariomycetes</taxon>
        <taxon>Hypocreomycetidae</taxon>
        <taxon>Hypocreales</taxon>
        <taxon>Nectriaceae</taxon>
        <taxon>Fusarium</taxon>
        <taxon>Fusarium oxysporum species complex</taxon>
    </lineage>
</organism>
<gene>
    <name evidence="1" type="ORF">Forpi1262_v003972</name>
</gene>
<evidence type="ECO:0000313" key="2">
    <source>
        <dbReference type="Proteomes" id="UP000693942"/>
    </source>
</evidence>
<dbReference type="Proteomes" id="UP000693942">
    <property type="component" value="Unassembled WGS sequence"/>
</dbReference>
<dbReference type="AlphaFoldDB" id="A0A8J5UP47"/>
<protein>
    <submittedName>
        <fullName evidence="1">Uncharacterized protein</fullName>
    </submittedName>
</protein>
<comment type="caution">
    <text evidence="1">The sequence shown here is derived from an EMBL/GenBank/DDBJ whole genome shotgun (WGS) entry which is preliminary data.</text>
</comment>
<dbReference type="EMBL" id="JAELUR010000003">
    <property type="protein sequence ID" value="KAG7433732.1"/>
    <property type="molecule type" value="Genomic_DNA"/>
</dbReference>
<name>A0A8J5UP47_FUSOX</name>
<evidence type="ECO:0000313" key="1">
    <source>
        <dbReference type="EMBL" id="KAG7433732.1"/>
    </source>
</evidence>
<accession>A0A8J5UP47</accession>
<sequence>MPREVLANSMRDMATPELLQQFFQTIEAQHPEIVQMAIDLSTAGVGNAWVAGTLTETPVPEDENEDDAN</sequence>
<proteinExistence type="predicted"/>